<keyword evidence="1" id="KW-0808">Transferase</keyword>
<accession>A0A1D2M9V7</accession>
<reference evidence="1 2" key="1">
    <citation type="journal article" date="2016" name="Genome Biol. Evol.">
        <title>Gene Family Evolution Reflects Adaptation to Soil Environmental Stressors in the Genome of the Collembolan Orchesella cincta.</title>
        <authorList>
            <person name="Faddeeva-Vakhrusheva A."/>
            <person name="Derks M.F."/>
            <person name="Anvar S.Y."/>
            <person name="Agamennone V."/>
            <person name="Suring W."/>
            <person name="Smit S."/>
            <person name="van Straalen N.M."/>
            <person name="Roelofs D."/>
        </authorList>
    </citation>
    <scope>NUCLEOTIDE SEQUENCE [LARGE SCALE GENOMIC DNA]</scope>
    <source>
        <tissue evidence="1">Mixed pool</tissue>
    </source>
</reference>
<protein>
    <submittedName>
        <fullName evidence="1">Gamma-glutamylcyclotransferase</fullName>
    </submittedName>
</protein>
<dbReference type="Pfam" id="PF13772">
    <property type="entry name" value="AIG2_2"/>
    <property type="match status" value="1"/>
</dbReference>
<evidence type="ECO:0000313" key="1">
    <source>
        <dbReference type="EMBL" id="ODM89721.1"/>
    </source>
</evidence>
<dbReference type="InterPro" id="IPR036568">
    <property type="entry name" value="GGCT-like_sf"/>
</dbReference>
<dbReference type="Gene3D" id="3.10.490.10">
    <property type="entry name" value="Gamma-glutamyl cyclotransferase-like"/>
    <property type="match status" value="1"/>
</dbReference>
<organism evidence="1 2">
    <name type="scientific">Orchesella cincta</name>
    <name type="common">Springtail</name>
    <name type="synonym">Podura cincta</name>
    <dbReference type="NCBI Taxonomy" id="48709"/>
    <lineage>
        <taxon>Eukaryota</taxon>
        <taxon>Metazoa</taxon>
        <taxon>Ecdysozoa</taxon>
        <taxon>Arthropoda</taxon>
        <taxon>Hexapoda</taxon>
        <taxon>Collembola</taxon>
        <taxon>Entomobryomorpha</taxon>
        <taxon>Entomobryoidea</taxon>
        <taxon>Orchesellidae</taxon>
        <taxon>Orchesellinae</taxon>
        <taxon>Orchesella</taxon>
    </lineage>
</organism>
<dbReference type="EMBL" id="LJIJ01002424">
    <property type="protein sequence ID" value="ODM89721.1"/>
    <property type="molecule type" value="Genomic_DNA"/>
</dbReference>
<dbReference type="CDD" id="cd06661">
    <property type="entry name" value="GGCT_like"/>
    <property type="match status" value="1"/>
</dbReference>
<gene>
    <name evidence="1" type="ORF">Ocin01_16961</name>
</gene>
<feature type="non-terminal residue" evidence="1">
    <location>
        <position position="1"/>
    </location>
</feature>
<dbReference type="OrthoDB" id="2924818at2759"/>
<dbReference type="InterPro" id="IPR013024">
    <property type="entry name" value="GGCT-like"/>
</dbReference>
<dbReference type="AlphaFoldDB" id="A0A1D2M9V7"/>
<sequence>THFCTLLMGAIYGQRGYMRKITLREWLQWGYRLDFGHWTQRWIEASAITLPDEGSYVFGVLWELNQSDQPPLDKQEAQQLTVETVPDRKKVSCMVYRIRDDTRQKSVEAHGANLIPSLRYKNVII</sequence>
<dbReference type="GO" id="GO:0016740">
    <property type="term" value="F:transferase activity"/>
    <property type="evidence" value="ECO:0007669"/>
    <property type="project" value="UniProtKB-KW"/>
</dbReference>
<proteinExistence type="predicted"/>
<dbReference type="SUPFAM" id="SSF110857">
    <property type="entry name" value="Gamma-glutamyl cyclotransferase-like"/>
    <property type="match status" value="1"/>
</dbReference>
<dbReference type="Proteomes" id="UP000094527">
    <property type="component" value="Unassembled WGS sequence"/>
</dbReference>
<evidence type="ECO:0000313" key="2">
    <source>
        <dbReference type="Proteomes" id="UP000094527"/>
    </source>
</evidence>
<name>A0A1D2M9V7_ORCCI</name>
<comment type="caution">
    <text evidence="1">The sequence shown here is derived from an EMBL/GenBank/DDBJ whole genome shotgun (WGS) entry which is preliminary data.</text>
</comment>
<keyword evidence="2" id="KW-1185">Reference proteome</keyword>